<reference evidence="2 3" key="1">
    <citation type="journal article" date="2020" name="Cell">
        <title>Large-Scale Comparative Analyses of Tick Genomes Elucidate Their Genetic Diversity and Vector Capacities.</title>
        <authorList>
            <consortium name="Tick Genome and Microbiome Consortium (TIGMIC)"/>
            <person name="Jia N."/>
            <person name="Wang J."/>
            <person name="Shi W."/>
            <person name="Du L."/>
            <person name="Sun Y."/>
            <person name="Zhan W."/>
            <person name="Jiang J.F."/>
            <person name="Wang Q."/>
            <person name="Zhang B."/>
            <person name="Ji P."/>
            <person name="Bell-Sakyi L."/>
            <person name="Cui X.M."/>
            <person name="Yuan T.T."/>
            <person name="Jiang B.G."/>
            <person name="Yang W.F."/>
            <person name="Lam T.T."/>
            <person name="Chang Q.C."/>
            <person name="Ding S.J."/>
            <person name="Wang X.J."/>
            <person name="Zhu J.G."/>
            <person name="Ruan X.D."/>
            <person name="Zhao L."/>
            <person name="Wei J.T."/>
            <person name="Ye R.Z."/>
            <person name="Que T.C."/>
            <person name="Du C.H."/>
            <person name="Zhou Y.H."/>
            <person name="Cheng J.X."/>
            <person name="Dai P.F."/>
            <person name="Guo W.B."/>
            <person name="Han X.H."/>
            <person name="Huang E.J."/>
            <person name="Li L.F."/>
            <person name="Wei W."/>
            <person name="Gao Y.C."/>
            <person name="Liu J.Z."/>
            <person name="Shao H.Z."/>
            <person name="Wang X."/>
            <person name="Wang C.C."/>
            <person name="Yang T.C."/>
            <person name="Huo Q.B."/>
            <person name="Li W."/>
            <person name="Chen H.Y."/>
            <person name="Chen S.E."/>
            <person name="Zhou L.G."/>
            <person name="Ni X.B."/>
            <person name="Tian J.H."/>
            <person name="Sheng Y."/>
            <person name="Liu T."/>
            <person name="Pan Y.S."/>
            <person name="Xia L.Y."/>
            <person name="Li J."/>
            <person name="Zhao F."/>
            <person name="Cao W.C."/>
        </authorList>
    </citation>
    <scope>NUCLEOTIDE SEQUENCE [LARGE SCALE GENOMIC DNA]</scope>
    <source>
        <strain evidence="2">HaeL-2018</strain>
    </source>
</reference>
<proteinExistence type="predicted"/>
<feature type="region of interest" description="Disordered" evidence="1">
    <location>
        <begin position="89"/>
        <end position="112"/>
    </location>
</feature>
<protein>
    <submittedName>
        <fullName evidence="2">Uncharacterized protein</fullName>
    </submittedName>
</protein>
<dbReference type="VEuPathDB" id="VectorBase:HLOH_041912"/>
<dbReference type="OrthoDB" id="10564881at2759"/>
<keyword evidence="3" id="KW-1185">Reference proteome</keyword>
<name>A0A9J6GVT7_HAELO</name>
<gene>
    <name evidence="2" type="ORF">HPB48_020297</name>
</gene>
<dbReference type="AlphaFoldDB" id="A0A9J6GVT7"/>
<sequence>MQEDVSPSPLNTTFRLQPETLCNTSGCVWLQGYLRPLRSVDGEGLYRSVRAAGPCDDFHEHVCGKQRHSVYMDGVTRLMNAVKVKVAGQSEDGHVTKGGQESTGRESNAEQGSKLNYGGVLKRCLKGEAVVMMDDVFR</sequence>
<dbReference type="Proteomes" id="UP000821853">
    <property type="component" value="Chromosome 8"/>
</dbReference>
<organism evidence="2 3">
    <name type="scientific">Haemaphysalis longicornis</name>
    <name type="common">Bush tick</name>
    <dbReference type="NCBI Taxonomy" id="44386"/>
    <lineage>
        <taxon>Eukaryota</taxon>
        <taxon>Metazoa</taxon>
        <taxon>Ecdysozoa</taxon>
        <taxon>Arthropoda</taxon>
        <taxon>Chelicerata</taxon>
        <taxon>Arachnida</taxon>
        <taxon>Acari</taxon>
        <taxon>Parasitiformes</taxon>
        <taxon>Ixodida</taxon>
        <taxon>Ixodoidea</taxon>
        <taxon>Ixodidae</taxon>
        <taxon>Haemaphysalinae</taxon>
        <taxon>Haemaphysalis</taxon>
    </lineage>
</organism>
<evidence type="ECO:0000313" key="2">
    <source>
        <dbReference type="EMBL" id="KAH9379602.1"/>
    </source>
</evidence>
<evidence type="ECO:0000256" key="1">
    <source>
        <dbReference type="SAM" id="MobiDB-lite"/>
    </source>
</evidence>
<dbReference type="EMBL" id="JABSTR010000010">
    <property type="protein sequence ID" value="KAH9379602.1"/>
    <property type="molecule type" value="Genomic_DNA"/>
</dbReference>
<comment type="caution">
    <text evidence="2">The sequence shown here is derived from an EMBL/GenBank/DDBJ whole genome shotgun (WGS) entry which is preliminary data.</text>
</comment>
<accession>A0A9J6GVT7</accession>
<evidence type="ECO:0000313" key="3">
    <source>
        <dbReference type="Proteomes" id="UP000821853"/>
    </source>
</evidence>